<dbReference type="Pfam" id="PF00149">
    <property type="entry name" value="Metallophos"/>
    <property type="match status" value="1"/>
</dbReference>
<dbReference type="Gene3D" id="3.60.21.10">
    <property type="match status" value="1"/>
</dbReference>
<dbReference type="PANTHER" id="PTHR11575:SF24">
    <property type="entry name" value="5'-NUCLEOTIDASE"/>
    <property type="match status" value="1"/>
</dbReference>
<feature type="domain" description="Calcineurin-like phosphoesterase" evidence="5">
    <location>
        <begin position="67"/>
        <end position="295"/>
    </location>
</feature>
<evidence type="ECO:0000256" key="2">
    <source>
        <dbReference type="ARBA" id="ARBA00022729"/>
    </source>
</evidence>
<accession>A0A5S9QUA4</accession>
<organism evidence="7 8">
    <name type="scientific">BD1-7 clade bacterium</name>
    <dbReference type="NCBI Taxonomy" id="2029982"/>
    <lineage>
        <taxon>Bacteria</taxon>
        <taxon>Pseudomonadati</taxon>
        <taxon>Pseudomonadota</taxon>
        <taxon>Gammaproteobacteria</taxon>
        <taxon>Cellvibrionales</taxon>
        <taxon>Spongiibacteraceae</taxon>
        <taxon>BD1-7 clade</taxon>
    </lineage>
</organism>
<dbReference type="GO" id="GO:0046872">
    <property type="term" value="F:metal ion binding"/>
    <property type="evidence" value="ECO:0007669"/>
    <property type="project" value="InterPro"/>
</dbReference>
<dbReference type="EC" id="3.1.3.5" evidence="7"/>
<dbReference type="InterPro" id="IPR036907">
    <property type="entry name" value="5'-Nucleotdase_C_sf"/>
</dbReference>
<feature type="region of interest" description="Disordered" evidence="4">
    <location>
        <begin position="30"/>
        <end position="59"/>
    </location>
</feature>
<dbReference type="GO" id="GO:0009166">
    <property type="term" value="P:nucleotide catabolic process"/>
    <property type="evidence" value="ECO:0007669"/>
    <property type="project" value="InterPro"/>
</dbReference>
<evidence type="ECO:0000256" key="4">
    <source>
        <dbReference type="SAM" id="MobiDB-lite"/>
    </source>
</evidence>
<dbReference type="InterPro" id="IPR006146">
    <property type="entry name" value="5'-Nucleotdase_CS"/>
</dbReference>
<keyword evidence="3 7" id="KW-0378">Hydrolase</keyword>
<dbReference type="GO" id="GO:0008768">
    <property type="term" value="F:UDP-sugar diphosphatase activity"/>
    <property type="evidence" value="ECO:0007669"/>
    <property type="project" value="TreeGrafter"/>
</dbReference>
<dbReference type="Proteomes" id="UP000441399">
    <property type="component" value="Unassembled WGS sequence"/>
</dbReference>
<dbReference type="Pfam" id="PF02872">
    <property type="entry name" value="5_nucleotid_C"/>
    <property type="match status" value="1"/>
</dbReference>
<keyword evidence="3" id="KW-0547">Nucleotide-binding</keyword>
<gene>
    <name evidence="7" type="ORF">OPDIPICF_02565</name>
</gene>
<dbReference type="InterPro" id="IPR006420">
    <property type="entry name" value="NadN"/>
</dbReference>
<proteinExistence type="inferred from homology"/>
<dbReference type="SUPFAM" id="SSF56300">
    <property type="entry name" value="Metallo-dependent phosphatases"/>
    <property type="match status" value="1"/>
</dbReference>
<dbReference type="InterPro" id="IPR006179">
    <property type="entry name" value="5_nucleotidase/apyrase"/>
</dbReference>
<dbReference type="SUPFAM" id="SSF55816">
    <property type="entry name" value="5'-nucleotidase (syn. UDP-sugar hydrolase), C-terminal domain"/>
    <property type="match status" value="1"/>
</dbReference>
<feature type="compositionally biased region" description="Low complexity" evidence="4">
    <location>
        <begin position="33"/>
        <end position="59"/>
    </location>
</feature>
<dbReference type="PROSITE" id="PS51257">
    <property type="entry name" value="PROKAR_LIPOPROTEIN"/>
    <property type="match status" value="1"/>
</dbReference>
<protein>
    <submittedName>
        <fullName evidence="7">NAD 5'-nucleotidase</fullName>
        <ecNumber evidence="7">3.1.3.5</ecNumber>
    </submittedName>
</protein>
<dbReference type="PRINTS" id="PR01607">
    <property type="entry name" value="APYRASEFAMLY"/>
</dbReference>
<dbReference type="AlphaFoldDB" id="A0A5S9QUA4"/>
<evidence type="ECO:0000313" key="8">
    <source>
        <dbReference type="Proteomes" id="UP000441399"/>
    </source>
</evidence>
<dbReference type="InterPro" id="IPR004843">
    <property type="entry name" value="Calcineurin-like_PHP"/>
</dbReference>
<dbReference type="GO" id="GO:0030288">
    <property type="term" value="C:outer membrane-bounded periplasmic space"/>
    <property type="evidence" value="ECO:0007669"/>
    <property type="project" value="TreeGrafter"/>
</dbReference>
<comment type="similarity">
    <text evidence="1 3">Belongs to the 5'-nucleotidase family.</text>
</comment>
<name>A0A5S9QUA4_9GAMM</name>
<evidence type="ECO:0000256" key="1">
    <source>
        <dbReference type="ARBA" id="ARBA00006654"/>
    </source>
</evidence>
<evidence type="ECO:0000259" key="6">
    <source>
        <dbReference type="Pfam" id="PF02872"/>
    </source>
</evidence>
<dbReference type="GO" id="GO:0000166">
    <property type="term" value="F:nucleotide binding"/>
    <property type="evidence" value="ECO:0007669"/>
    <property type="project" value="UniProtKB-KW"/>
</dbReference>
<dbReference type="Gene3D" id="3.90.780.10">
    <property type="entry name" value="5'-Nucleotidase, C-terminal domain"/>
    <property type="match status" value="1"/>
</dbReference>
<dbReference type="GO" id="GO:0008253">
    <property type="term" value="F:5'-nucleotidase activity"/>
    <property type="evidence" value="ECO:0007669"/>
    <property type="project" value="UniProtKB-EC"/>
</dbReference>
<keyword evidence="8" id="KW-1185">Reference proteome</keyword>
<reference evidence="7 8" key="1">
    <citation type="submission" date="2019-11" db="EMBL/GenBank/DDBJ databases">
        <authorList>
            <person name="Holert J."/>
        </authorList>
    </citation>
    <scope>NUCLEOTIDE SEQUENCE [LARGE SCALE GENOMIC DNA]</scope>
    <source>
        <strain evidence="7">SB11_3</strain>
    </source>
</reference>
<dbReference type="PROSITE" id="PS00786">
    <property type="entry name" value="5_NUCLEOTIDASE_2"/>
    <property type="match status" value="1"/>
</dbReference>
<evidence type="ECO:0000256" key="3">
    <source>
        <dbReference type="RuleBase" id="RU362119"/>
    </source>
</evidence>
<dbReference type="PANTHER" id="PTHR11575">
    <property type="entry name" value="5'-NUCLEOTIDASE-RELATED"/>
    <property type="match status" value="1"/>
</dbReference>
<dbReference type="InterPro" id="IPR029052">
    <property type="entry name" value="Metallo-depent_PP-like"/>
</dbReference>
<evidence type="ECO:0000313" key="7">
    <source>
        <dbReference type="EMBL" id="CAA0122217.1"/>
    </source>
</evidence>
<sequence>MISVSNKLRVVGSTALICAMLTACNGDDGESGPAGPAGAQGPAGEQGAPGAQGPVGEPAPVNKPLDLRIIHMNDHHSHLEAASFDFDTSGLELAADVDEVEVSYGGFPRMVTLANTLASQRQNVVKIHSGDAITGTLFYTLFGGEADARMMNRVCFDIFALGNHEFDDGDSGLANFLRELNASACETPTLAANVVPADDSPIKDLIKPYVVKEYQGVKVGFVGIDIAGKTKNSSNPDADTQFLDELTTSQTMIDELVADGVNKIVLVTHYQYQNDIAMAAKLSGVDVIVGGDSHTLLGSSDLASLGFNTTGEYPTRVTDKDGNPVCIVQAWEYSHVMGSLDVTFDADGVVQNCDGVPYLPVGGNFTYEVEIEGDDITKTLEQVDSTKVRQALTAVNEVVLAPEDMTTKLILSGYQSAVETLKQQVIGTVAEDLCLERIPGQGRSVACDTSDTFERGSDISNVVAKAFLTVTKTADIAIQNGGGVRVDVEQGDLSIANAFNVLPFSNTLVELEMTGAEIKTVLEEAIVYTRNPDGSTGAFPYASGLRWNLDETQAEGSRFSNIEINSRLMGTWQAIDPAATYRVVTNSFIASGRDGYLTFGAVKARGDFVDTFTEYAQGLVDYVKLLGKTSTPLTKVPVEEYSTQLFIDIDGCNHSTLAGCER</sequence>
<dbReference type="InterPro" id="IPR008334">
    <property type="entry name" value="5'-Nucleotdase_C"/>
</dbReference>
<dbReference type="NCBIfam" id="TIGR01530">
    <property type="entry name" value="nadN"/>
    <property type="match status" value="1"/>
</dbReference>
<keyword evidence="2" id="KW-0732">Signal</keyword>
<feature type="domain" description="5'-Nucleotidase C-terminal" evidence="6">
    <location>
        <begin position="454"/>
        <end position="598"/>
    </location>
</feature>
<dbReference type="EMBL" id="CACSIO010000045">
    <property type="protein sequence ID" value="CAA0122217.1"/>
    <property type="molecule type" value="Genomic_DNA"/>
</dbReference>
<evidence type="ECO:0000259" key="5">
    <source>
        <dbReference type="Pfam" id="PF00149"/>
    </source>
</evidence>